<dbReference type="GO" id="GO:0005524">
    <property type="term" value="F:ATP binding"/>
    <property type="evidence" value="ECO:0007669"/>
    <property type="project" value="UniProtKB-KW"/>
</dbReference>
<reference evidence="7" key="1">
    <citation type="journal article" date="2014" name="Front. Microbiol.">
        <title>High frequency of phylogenetically diverse reductive dehalogenase-homologous genes in deep subseafloor sedimentary metagenomes.</title>
        <authorList>
            <person name="Kawai M."/>
            <person name="Futagami T."/>
            <person name="Toyoda A."/>
            <person name="Takaki Y."/>
            <person name="Nishi S."/>
            <person name="Hori S."/>
            <person name="Arai W."/>
            <person name="Tsubouchi T."/>
            <person name="Morono Y."/>
            <person name="Uchiyama I."/>
            <person name="Ito T."/>
            <person name="Fujiyama A."/>
            <person name="Inagaki F."/>
            <person name="Takami H."/>
        </authorList>
    </citation>
    <scope>NUCLEOTIDE SEQUENCE</scope>
    <source>
        <strain evidence="7">Expedition CK06-06</strain>
    </source>
</reference>
<comment type="caution">
    <text evidence="7">The sequence shown here is derived from an EMBL/GenBank/DDBJ whole genome shotgun (WGS) entry which is preliminary data.</text>
</comment>
<dbReference type="GO" id="GO:0004815">
    <property type="term" value="F:aspartate-tRNA ligase activity"/>
    <property type="evidence" value="ECO:0007669"/>
    <property type="project" value="TreeGrafter"/>
</dbReference>
<keyword evidence="1" id="KW-0436">Ligase</keyword>
<evidence type="ECO:0000313" key="7">
    <source>
        <dbReference type="EMBL" id="GAI08912.1"/>
    </source>
</evidence>
<gene>
    <name evidence="7" type="ORF">S06H3_08468</name>
</gene>
<evidence type="ECO:0000256" key="5">
    <source>
        <dbReference type="ARBA" id="ARBA00023146"/>
    </source>
</evidence>
<evidence type="ECO:0000256" key="3">
    <source>
        <dbReference type="ARBA" id="ARBA00022840"/>
    </source>
</evidence>
<proteinExistence type="predicted"/>
<organism evidence="7">
    <name type="scientific">marine sediment metagenome</name>
    <dbReference type="NCBI Taxonomy" id="412755"/>
    <lineage>
        <taxon>unclassified sequences</taxon>
        <taxon>metagenomes</taxon>
        <taxon>ecological metagenomes</taxon>
    </lineage>
</organism>
<dbReference type="AlphaFoldDB" id="X1KP92"/>
<name>X1KP92_9ZZZZ</name>
<protein>
    <recommendedName>
        <fullName evidence="6">Aminoacyl-tRNA synthetase class II (D/K/N) domain-containing protein</fullName>
    </recommendedName>
</protein>
<keyword evidence="2" id="KW-0547">Nucleotide-binding</keyword>
<feature type="domain" description="Aminoacyl-tRNA synthetase class II (D/K/N)" evidence="6">
    <location>
        <begin position="53"/>
        <end position="127"/>
    </location>
</feature>
<dbReference type="InterPro" id="IPR045864">
    <property type="entry name" value="aa-tRNA-synth_II/BPL/LPL"/>
</dbReference>
<dbReference type="Gene3D" id="2.40.50.140">
    <property type="entry name" value="Nucleic acid-binding proteins"/>
    <property type="match status" value="1"/>
</dbReference>
<dbReference type="EMBL" id="BARV01003576">
    <property type="protein sequence ID" value="GAI08912.1"/>
    <property type="molecule type" value="Genomic_DNA"/>
</dbReference>
<evidence type="ECO:0000256" key="2">
    <source>
        <dbReference type="ARBA" id="ARBA00022741"/>
    </source>
</evidence>
<sequence length="138" mass="16329">MIGAEGTIEKRPKGQINPKIETGKIELHPLNIEIFSQAKTLPFPIDTPGYEINEEKRLKYRYLDLRRERMRKNLEMRQKVIQFIRDFLTKEEFTEVETPILTKSTPEGARDFLVPSRLYPGKFYVLEPQKLRSKHLNL</sequence>
<dbReference type="Pfam" id="PF00152">
    <property type="entry name" value="tRNA-synt_2"/>
    <property type="match status" value="1"/>
</dbReference>
<dbReference type="PANTHER" id="PTHR22594:SF5">
    <property type="entry name" value="ASPARTATE--TRNA LIGASE, MITOCHONDRIAL"/>
    <property type="match status" value="1"/>
</dbReference>
<evidence type="ECO:0000256" key="1">
    <source>
        <dbReference type="ARBA" id="ARBA00022598"/>
    </source>
</evidence>
<accession>X1KP92</accession>
<dbReference type="PANTHER" id="PTHR22594">
    <property type="entry name" value="ASPARTYL/LYSYL-TRNA SYNTHETASE"/>
    <property type="match status" value="1"/>
</dbReference>
<dbReference type="GO" id="GO:0006422">
    <property type="term" value="P:aspartyl-tRNA aminoacylation"/>
    <property type="evidence" value="ECO:0007669"/>
    <property type="project" value="TreeGrafter"/>
</dbReference>
<dbReference type="InterPro" id="IPR012340">
    <property type="entry name" value="NA-bd_OB-fold"/>
</dbReference>
<dbReference type="SUPFAM" id="SSF55681">
    <property type="entry name" value="Class II aaRS and biotin synthetases"/>
    <property type="match status" value="1"/>
</dbReference>
<dbReference type="Gene3D" id="3.30.930.10">
    <property type="entry name" value="Bira Bifunctional Protein, Domain 2"/>
    <property type="match status" value="1"/>
</dbReference>
<keyword evidence="3" id="KW-0067">ATP-binding</keyword>
<evidence type="ECO:0000256" key="4">
    <source>
        <dbReference type="ARBA" id="ARBA00022917"/>
    </source>
</evidence>
<evidence type="ECO:0000259" key="6">
    <source>
        <dbReference type="Pfam" id="PF00152"/>
    </source>
</evidence>
<keyword evidence="5" id="KW-0030">Aminoacyl-tRNA synthetase</keyword>
<dbReference type="InterPro" id="IPR004364">
    <property type="entry name" value="Aa-tRNA-synt_II"/>
</dbReference>
<keyword evidence="4" id="KW-0648">Protein biosynthesis</keyword>